<dbReference type="GO" id="GO:0005634">
    <property type="term" value="C:nucleus"/>
    <property type="evidence" value="ECO:0007669"/>
    <property type="project" value="UniProtKB-SubCell"/>
</dbReference>
<comment type="caution">
    <text evidence="7">The sequence shown here is derived from an EMBL/GenBank/DDBJ whole genome shotgun (WGS) entry which is preliminary data.</text>
</comment>
<dbReference type="GO" id="GO:0045893">
    <property type="term" value="P:positive regulation of DNA-templated transcription"/>
    <property type="evidence" value="ECO:0007669"/>
    <property type="project" value="InterPro"/>
</dbReference>
<dbReference type="GO" id="GO:0003700">
    <property type="term" value="F:DNA-binding transcription factor activity"/>
    <property type="evidence" value="ECO:0007669"/>
    <property type="project" value="InterPro"/>
</dbReference>
<evidence type="ECO:0000259" key="6">
    <source>
        <dbReference type="PROSITE" id="PS00036"/>
    </source>
</evidence>
<name>A0A9Q0JI14_9ROSI</name>
<evidence type="ECO:0000256" key="1">
    <source>
        <dbReference type="ARBA" id="ARBA00004123"/>
    </source>
</evidence>
<reference evidence="7" key="2">
    <citation type="journal article" date="2023" name="Plants (Basel)">
        <title>Annotation of the Turnera subulata (Passifloraceae) Draft Genome Reveals the S-Locus Evolved after the Divergence of Turneroideae from Passifloroideae in a Stepwise Manner.</title>
        <authorList>
            <person name="Henning P.M."/>
            <person name="Roalson E.H."/>
            <person name="Mir W."/>
            <person name="McCubbin A.G."/>
            <person name="Shore J.S."/>
        </authorList>
    </citation>
    <scope>NUCLEOTIDE SEQUENCE</scope>
    <source>
        <strain evidence="7">F60SS</strain>
    </source>
</reference>
<dbReference type="InterPro" id="IPR043452">
    <property type="entry name" value="BZIP46-like"/>
</dbReference>
<dbReference type="CDD" id="cd14707">
    <property type="entry name" value="bZIP_plant_BZIP46"/>
    <property type="match status" value="1"/>
</dbReference>
<evidence type="ECO:0000256" key="4">
    <source>
        <dbReference type="SAM" id="Coils"/>
    </source>
</evidence>
<keyword evidence="8" id="KW-1185">Reference proteome</keyword>
<dbReference type="EMBL" id="JAKUCV010002491">
    <property type="protein sequence ID" value="KAJ4842429.1"/>
    <property type="molecule type" value="Genomic_DNA"/>
</dbReference>
<evidence type="ECO:0000256" key="3">
    <source>
        <dbReference type="ARBA" id="ARBA00023242"/>
    </source>
</evidence>
<dbReference type="InterPro" id="IPR004827">
    <property type="entry name" value="bZIP"/>
</dbReference>
<dbReference type="GO" id="GO:0003677">
    <property type="term" value="F:DNA binding"/>
    <property type="evidence" value="ECO:0007669"/>
    <property type="project" value="UniProtKB-KW"/>
</dbReference>
<evidence type="ECO:0000313" key="8">
    <source>
        <dbReference type="Proteomes" id="UP001141552"/>
    </source>
</evidence>
<dbReference type="SMART" id="SM00338">
    <property type="entry name" value="BRLZ"/>
    <property type="match status" value="1"/>
</dbReference>
<feature type="region of interest" description="Disordered" evidence="5">
    <location>
        <begin position="134"/>
        <end position="224"/>
    </location>
</feature>
<feature type="region of interest" description="Disordered" evidence="5">
    <location>
        <begin position="1"/>
        <end position="48"/>
    </location>
</feature>
<feature type="non-terminal residue" evidence="7">
    <location>
        <position position="1"/>
    </location>
</feature>
<reference evidence="7" key="1">
    <citation type="submission" date="2022-02" db="EMBL/GenBank/DDBJ databases">
        <authorList>
            <person name="Henning P.M."/>
            <person name="McCubbin A.G."/>
            <person name="Shore J.S."/>
        </authorList>
    </citation>
    <scope>NUCLEOTIDE SEQUENCE</scope>
    <source>
        <strain evidence="7">F60SS</strain>
        <tissue evidence="7">Leaves</tissue>
    </source>
</reference>
<dbReference type="OrthoDB" id="644067at2759"/>
<dbReference type="PROSITE" id="PS00036">
    <property type="entry name" value="BZIP_BASIC"/>
    <property type="match status" value="1"/>
</dbReference>
<protein>
    <recommendedName>
        <fullName evidence="6">BZIP domain-containing protein</fullName>
    </recommendedName>
</protein>
<accession>A0A9Q0JI14</accession>
<organism evidence="7 8">
    <name type="scientific">Turnera subulata</name>
    <dbReference type="NCBI Taxonomy" id="218843"/>
    <lineage>
        <taxon>Eukaryota</taxon>
        <taxon>Viridiplantae</taxon>
        <taxon>Streptophyta</taxon>
        <taxon>Embryophyta</taxon>
        <taxon>Tracheophyta</taxon>
        <taxon>Spermatophyta</taxon>
        <taxon>Magnoliopsida</taxon>
        <taxon>eudicotyledons</taxon>
        <taxon>Gunneridae</taxon>
        <taxon>Pentapetalae</taxon>
        <taxon>rosids</taxon>
        <taxon>fabids</taxon>
        <taxon>Malpighiales</taxon>
        <taxon>Passifloraceae</taxon>
        <taxon>Turnera</taxon>
    </lineage>
</organism>
<dbReference type="PANTHER" id="PTHR22952">
    <property type="entry name" value="CAMP-RESPONSE ELEMENT BINDING PROTEIN-RELATED"/>
    <property type="match status" value="1"/>
</dbReference>
<sequence>EVEENHVSTKYTTKYNNNNNRTTKGHNRVGGSVSSPSPPPPFSTAPPSIISSVQAHHHNHPRPKTMEEVWNDINLASLHDHSSADQDFPMTTTPRRHSNNPNFILQDFLARPFTKDPPARLVVSAGSTRCNNSTLYGSAAEPPPPPPPATVLSLNSGSGLEFLDGNCGPVKRSSHSHEVLDSYPSLHKRRAAQESDDNSSGDRRHKRMIKNRESAARSRARKQENLSRSLFKRKIYYFYSHFVTSSAYTNELELEVRHLTEENARLRRQHKELCLAAAAQLPKKHTLYRTSTAPF</sequence>
<keyword evidence="3" id="KW-0539">Nucleus</keyword>
<proteinExistence type="predicted"/>
<feature type="coiled-coil region" evidence="4">
    <location>
        <begin position="249"/>
        <end position="276"/>
    </location>
</feature>
<keyword evidence="4" id="KW-0175">Coiled coil</keyword>
<dbReference type="AlphaFoldDB" id="A0A9Q0JI14"/>
<dbReference type="PANTHER" id="PTHR22952:SF433">
    <property type="entry name" value="PROTEIN FD"/>
    <property type="match status" value="1"/>
</dbReference>
<dbReference type="Gene3D" id="1.20.5.170">
    <property type="match status" value="1"/>
</dbReference>
<dbReference type="Proteomes" id="UP001141552">
    <property type="component" value="Unassembled WGS sequence"/>
</dbReference>
<gene>
    <name evidence="7" type="ORF">Tsubulata_027295</name>
</gene>
<feature type="compositionally biased region" description="Low complexity" evidence="5">
    <location>
        <begin position="9"/>
        <end position="22"/>
    </location>
</feature>
<evidence type="ECO:0000256" key="5">
    <source>
        <dbReference type="SAM" id="MobiDB-lite"/>
    </source>
</evidence>
<keyword evidence="2" id="KW-0238">DNA-binding</keyword>
<evidence type="ECO:0000313" key="7">
    <source>
        <dbReference type="EMBL" id="KAJ4842429.1"/>
    </source>
</evidence>
<feature type="domain" description="BZIP" evidence="6">
    <location>
        <begin position="206"/>
        <end position="221"/>
    </location>
</feature>
<feature type="compositionally biased region" description="Basic and acidic residues" evidence="5">
    <location>
        <begin position="210"/>
        <end position="224"/>
    </location>
</feature>
<comment type="subcellular location">
    <subcellularLocation>
        <location evidence="1">Nucleus</location>
    </subcellularLocation>
</comment>
<evidence type="ECO:0000256" key="2">
    <source>
        <dbReference type="ARBA" id="ARBA00023125"/>
    </source>
</evidence>